<dbReference type="EMBL" id="LAZR01009399">
    <property type="protein sequence ID" value="KKM72838.1"/>
    <property type="molecule type" value="Genomic_DNA"/>
</dbReference>
<proteinExistence type="predicted"/>
<accession>A0A0F9JT38</accession>
<comment type="caution">
    <text evidence="1">The sequence shown here is derived from an EMBL/GenBank/DDBJ whole genome shotgun (WGS) entry which is preliminary data.</text>
</comment>
<evidence type="ECO:0000313" key="1">
    <source>
        <dbReference type="EMBL" id="KKM72838.1"/>
    </source>
</evidence>
<protein>
    <submittedName>
        <fullName evidence="1">Uncharacterized protein</fullName>
    </submittedName>
</protein>
<organism evidence="1">
    <name type="scientific">marine sediment metagenome</name>
    <dbReference type="NCBI Taxonomy" id="412755"/>
    <lineage>
        <taxon>unclassified sequences</taxon>
        <taxon>metagenomes</taxon>
        <taxon>ecological metagenomes</taxon>
    </lineage>
</organism>
<name>A0A0F9JT38_9ZZZZ</name>
<sequence length="62" mass="6520">MGKVTTAATPDFSIKGNKLTITVDLDGDEVKSASGKMSLVSSTHGFMSTGHEGFRFSLNVGR</sequence>
<dbReference type="AlphaFoldDB" id="A0A0F9JT38"/>
<reference evidence="1" key="1">
    <citation type="journal article" date="2015" name="Nature">
        <title>Complex archaea that bridge the gap between prokaryotes and eukaryotes.</title>
        <authorList>
            <person name="Spang A."/>
            <person name="Saw J.H."/>
            <person name="Jorgensen S.L."/>
            <person name="Zaremba-Niedzwiedzka K."/>
            <person name="Martijn J."/>
            <person name="Lind A.E."/>
            <person name="van Eijk R."/>
            <person name="Schleper C."/>
            <person name="Guy L."/>
            <person name="Ettema T.J."/>
        </authorList>
    </citation>
    <scope>NUCLEOTIDE SEQUENCE</scope>
</reference>
<gene>
    <name evidence="1" type="ORF">LCGC14_1416640</name>
</gene>